<gene>
    <name evidence="1" type="ORF">KK1_033741</name>
</gene>
<keyword evidence="2" id="KW-1185">Reference proteome</keyword>
<reference evidence="1" key="1">
    <citation type="journal article" date="2012" name="Nat. Biotechnol.">
        <title>Draft genome sequence of pigeonpea (Cajanus cajan), an orphan legume crop of resource-poor farmers.</title>
        <authorList>
            <person name="Varshney R.K."/>
            <person name="Chen W."/>
            <person name="Li Y."/>
            <person name="Bharti A.K."/>
            <person name="Saxena R.K."/>
            <person name="Schlueter J.A."/>
            <person name="Donoghue M.T."/>
            <person name="Azam S."/>
            <person name="Fan G."/>
            <person name="Whaley A.M."/>
            <person name="Farmer A.D."/>
            <person name="Sheridan J."/>
            <person name="Iwata A."/>
            <person name="Tuteja R."/>
            <person name="Penmetsa R.V."/>
            <person name="Wu W."/>
            <person name="Upadhyaya H.D."/>
            <person name="Yang S.P."/>
            <person name="Shah T."/>
            <person name="Saxena K.B."/>
            <person name="Michael T."/>
            <person name="McCombie W.R."/>
            <person name="Yang B."/>
            <person name="Zhang G."/>
            <person name="Yang H."/>
            <person name="Wang J."/>
            <person name="Spillane C."/>
            <person name="Cook D.R."/>
            <person name="May G.D."/>
            <person name="Xu X."/>
            <person name="Jackson S.A."/>
        </authorList>
    </citation>
    <scope>NUCLEOTIDE SEQUENCE [LARGE SCALE GENOMIC DNA]</scope>
</reference>
<organism evidence="1 2">
    <name type="scientific">Cajanus cajan</name>
    <name type="common">Pigeon pea</name>
    <name type="synonym">Cajanus indicus</name>
    <dbReference type="NCBI Taxonomy" id="3821"/>
    <lineage>
        <taxon>Eukaryota</taxon>
        <taxon>Viridiplantae</taxon>
        <taxon>Streptophyta</taxon>
        <taxon>Embryophyta</taxon>
        <taxon>Tracheophyta</taxon>
        <taxon>Spermatophyta</taxon>
        <taxon>Magnoliopsida</taxon>
        <taxon>eudicotyledons</taxon>
        <taxon>Gunneridae</taxon>
        <taxon>Pentapetalae</taxon>
        <taxon>rosids</taxon>
        <taxon>fabids</taxon>
        <taxon>Fabales</taxon>
        <taxon>Fabaceae</taxon>
        <taxon>Papilionoideae</taxon>
        <taxon>50 kb inversion clade</taxon>
        <taxon>NPAAA clade</taxon>
        <taxon>indigoferoid/millettioid clade</taxon>
        <taxon>Phaseoleae</taxon>
        <taxon>Cajanus</taxon>
    </lineage>
</organism>
<evidence type="ECO:0000313" key="1">
    <source>
        <dbReference type="EMBL" id="KYP44763.1"/>
    </source>
</evidence>
<protein>
    <submittedName>
        <fullName evidence="1">Uncharacterized protein</fullName>
    </submittedName>
</protein>
<dbReference type="EMBL" id="KQ483614">
    <property type="protein sequence ID" value="KYP44763.1"/>
    <property type="molecule type" value="Genomic_DNA"/>
</dbReference>
<sequence length="61" mass="7266">MDVLDINNEAYFMVNFNLVEDREKNIKGRPKMIFVYYFIVRPRTSNLVILKVKSNNTLVKI</sequence>
<dbReference type="Gramene" id="C.cajan_34708.t">
    <property type="protein sequence ID" value="C.cajan_34708.t.cds1"/>
    <property type="gene ID" value="C.cajan_34708"/>
</dbReference>
<proteinExistence type="predicted"/>
<name>A0A151RQF0_CAJCA</name>
<evidence type="ECO:0000313" key="2">
    <source>
        <dbReference type="Proteomes" id="UP000075243"/>
    </source>
</evidence>
<accession>A0A151RQF0</accession>
<dbReference type="AlphaFoldDB" id="A0A151RQF0"/>
<dbReference type="Proteomes" id="UP000075243">
    <property type="component" value="Unassembled WGS sequence"/>
</dbReference>